<comment type="similarity">
    <text evidence="2 3">Belongs to the small heat shock protein (HSP20) family.</text>
</comment>
<protein>
    <submittedName>
        <fullName evidence="8">Uncharacterized protein LOC113846541 isoform X1</fullName>
    </submittedName>
</protein>
<dbReference type="PROSITE" id="PS01031">
    <property type="entry name" value="SHSP"/>
    <property type="match status" value="1"/>
</dbReference>
<keyword evidence="5" id="KW-0732">Signal</keyword>
<evidence type="ECO:0000313" key="7">
    <source>
        <dbReference type="Proteomes" id="UP000694853"/>
    </source>
</evidence>
<dbReference type="OrthoDB" id="1431247at2759"/>
<evidence type="ECO:0000256" key="4">
    <source>
        <dbReference type="SAM" id="MobiDB-lite"/>
    </source>
</evidence>
<reference evidence="7" key="1">
    <citation type="journal article" date="2019" name="Toxins">
        <title>Detection of Abrin-Like and Prepropulchellin-Like Toxin Genes and Transcripts Using Whole Genome Sequencing and Full-Length Transcript Sequencing of Abrus precatorius.</title>
        <authorList>
            <person name="Hovde B.T."/>
            <person name="Daligault H.E."/>
            <person name="Hanschen E.R."/>
            <person name="Kunde Y.A."/>
            <person name="Johnson M.B."/>
            <person name="Starkenburg S.R."/>
            <person name="Johnson S.L."/>
        </authorList>
    </citation>
    <scope>NUCLEOTIDE SEQUENCE [LARGE SCALE GENOMIC DNA]</scope>
</reference>
<proteinExistence type="inferred from homology"/>
<dbReference type="InterPro" id="IPR002068">
    <property type="entry name" value="A-crystallin/Hsp20_dom"/>
</dbReference>
<evidence type="ECO:0000256" key="5">
    <source>
        <dbReference type="SAM" id="SignalP"/>
    </source>
</evidence>
<feature type="domain" description="SHSP" evidence="6">
    <location>
        <begin position="174"/>
        <end position="282"/>
    </location>
</feature>
<evidence type="ECO:0000313" key="8">
    <source>
        <dbReference type="RefSeq" id="XP_027330740.1"/>
    </source>
</evidence>
<dbReference type="PANTHER" id="PTHR11527">
    <property type="entry name" value="HEAT-SHOCK PROTEIN 20 FAMILY MEMBER"/>
    <property type="match status" value="1"/>
</dbReference>
<dbReference type="InterPro" id="IPR008978">
    <property type="entry name" value="HSP20-like_chaperone"/>
</dbReference>
<dbReference type="SUPFAM" id="SSF49764">
    <property type="entry name" value="HSP20-like chaperones"/>
    <property type="match status" value="1"/>
</dbReference>
<dbReference type="GeneID" id="113846541"/>
<dbReference type="Pfam" id="PF00011">
    <property type="entry name" value="HSP20"/>
    <property type="match status" value="1"/>
</dbReference>
<dbReference type="InterPro" id="IPR031107">
    <property type="entry name" value="Small_HSP"/>
</dbReference>
<feature type="chain" id="PRO_5034220447" evidence="5">
    <location>
        <begin position="19"/>
        <end position="282"/>
    </location>
</feature>
<evidence type="ECO:0000259" key="6">
    <source>
        <dbReference type="PROSITE" id="PS01031"/>
    </source>
</evidence>
<dbReference type="CDD" id="cd06464">
    <property type="entry name" value="ACD_sHsps-like"/>
    <property type="match status" value="1"/>
</dbReference>
<dbReference type="Proteomes" id="UP000694853">
    <property type="component" value="Unplaced"/>
</dbReference>
<gene>
    <name evidence="8" type="primary">LOC113846541</name>
</gene>
<keyword evidence="1" id="KW-0346">Stress response</keyword>
<dbReference type="AlphaFoldDB" id="A0A8B8JH15"/>
<feature type="signal peptide" evidence="5">
    <location>
        <begin position="1"/>
        <end position="18"/>
    </location>
</feature>
<keyword evidence="7" id="KW-1185">Reference proteome</keyword>
<feature type="region of interest" description="Disordered" evidence="4">
    <location>
        <begin position="93"/>
        <end position="114"/>
    </location>
</feature>
<dbReference type="Gene3D" id="2.60.40.790">
    <property type="match status" value="1"/>
</dbReference>
<evidence type="ECO:0000256" key="1">
    <source>
        <dbReference type="ARBA" id="ARBA00023016"/>
    </source>
</evidence>
<dbReference type="RefSeq" id="XP_027330740.1">
    <property type="nucleotide sequence ID" value="XM_027474939.1"/>
</dbReference>
<evidence type="ECO:0000256" key="3">
    <source>
        <dbReference type="RuleBase" id="RU003616"/>
    </source>
</evidence>
<reference evidence="8" key="2">
    <citation type="submission" date="2025-08" db="UniProtKB">
        <authorList>
            <consortium name="RefSeq"/>
        </authorList>
    </citation>
    <scope>IDENTIFICATION</scope>
    <source>
        <tissue evidence="8">Young leaves</tissue>
    </source>
</reference>
<name>A0A8B8JH15_ABRPR</name>
<evidence type="ECO:0000256" key="2">
    <source>
        <dbReference type="PROSITE-ProRule" id="PRU00285"/>
    </source>
</evidence>
<dbReference type="KEGG" id="aprc:113846541"/>
<accession>A0A8B8JH15</accession>
<sequence length="282" mass="31138">MILSNSFATSFIIRLAEALVEMESDLVRRRIHMIAAHFAPSDEISTTHVLPMNCSGSLNSVLRRCDNKVFFARQASASLGYFMRQMSIEEGGSTSFIDPKTHSATSESPSKTRAPCFARSSRTESAVTNSVVQPMAQVQGCDFSTLETPRFARPSKKIGRGDQLHSEKKICYSEIGIEWSPRMDVAESEGKFVITVEVPGVSISDIRVEVDDQNDRLCVKGIRSTSSLTVSGCPNASFSSYHRREILYGPYEVVWPLPAGVNKDTISAEFLDGFLQIILPKV</sequence>
<organism evidence="7 8">
    <name type="scientific">Abrus precatorius</name>
    <name type="common">Indian licorice</name>
    <name type="synonym">Glycine abrus</name>
    <dbReference type="NCBI Taxonomy" id="3816"/>
    <lineage>
        <taxon>Eukaryota</taxon>
        <taxon>Viridiplantae</taxon>
        <taxon>Streptophyta</taxon>
        <taxon>Embryophyta</taxon>
        <taxon>Tracheophyta</taxon>
        <taxon>Spermatophyta</taxon>
        <taxon>Magnoliopsida</taxon>
        <taxon>eudicotyledons</taxon>
        <taxon>Gunneridae</taxon>
        <taxon>Pentapetalae</taxon>
        <taxon>rosids</taxon>
        <taxon>fabids</taxon>
        <taxon>Fabales</taxon>
        <taxon>Fabaceae</taxon>
        <taxon>Papilionoideae</taxon>
        <taxon>50 kb inversion clade</taxon>
        <taxon>NPAAA clade</taxon>
        <taxon>indigoferoid/millettioid clade</taxon>
        <taxon>Abreae</taxon>
        <taxon>Abrus</taxon>
    </lineage>
</organism>
<feature type="compositionally biased region" description="Polar residues" evidence="4">
    <location>
        <begin position="93"/>
        <end position="111"/>
    </location>
</feature>